<evidence type="ECO:0000259" key="1">
    <source>
        <dbReference type="Pfam" id="PF15644"/>
    </source>
</evidence>
<keyword evidence="3" id="KW-1185">Reference proteome</keyword>
<name>A0AA96SEX4_9CAUD</name>
<gene>
    <name evidence="2" type="primary">4</name>
    <name evidence="2" type="ORF">SEA_MABODAMACA_4</name>
</gene>
<proteinExistence type="predicted"/>
<dbReference type="Pfam" id="PF25310">
    <property type="entry name" value="VG15"/>
    <property type="match status" value="1"/>
</dbReference>
<dbReference type="InterPro" id="IPR057369">
    <property type="entry name" value="VG15"/>
</dbReference>
<evidence type="ECO:0000313" key="2">
    <source>
        <dbReference type="EMBL" id="WNT44324.1"/>
    </source>
</evidence>
<accession>A0AA96SEX4</accession>
<dbReference type="Proteomes" id="UP001305869">
    <property type="component" value="Segment"/>
</dbReference>
<dbReference type="InterPro" id="IPR028908">
    <property type="entry name" value="Tox-PL_dom"/>
</dbReference>
<dbReference type="EMBL" id="OR613467">
    <property type="protein sequence ID" value="WNT44324.1"/>
    <property type="molecule type" value="Genomic_DNA"/>
</dbReference>
<organism evidence="2 3">
    <name type="scientific">Microbacterium phage Mabodamaca</name>
    <dbReference type="NCBI Taxonomy" id="3078574"/>
    <lineage>
        <taxon>Viruses</taxon>
        <taxon>Duplodnaviria</taxon>
        <taxon>Heunggongvirae</taxon>
        <taxon>Uroviricota</taxon>
        <taxon>Caudoviricetes</taxon>
        <taxon>Casidaviridae</taxon>
        <taxon>Mabodamacavirus</taxon>
        <taxon>Mabodamacavirus mabodamaca</taxon>
    </lineage>
</organism>
<reference evidence="2 3" key="1">
    <citation type="submission" date="2023-09" db="EMBL/GenBank/DDBJ databases">
        <authorList>
            <person name="Astacio K.C."/>
            <person name="Barreto J.C."/>
            <person name="Colon C.A."/>
            <person name="Dejesus A.I."/>
            <person name="Gragirenes D.A."/>
            <person name="Navarro A."/>
            <person name="Negron R.A."/>
            <person name="Nunez P.S."/>
            <person name="Ortiz C.A."/>
            <person name="Ortiz A.Y."/>
            <person name="Roman V.A."/>
            <person name="Sanchez M.A."/>
            <person name="Serrano K.M."/>
            <person name="Klyczek K."/>
            <person name="Ko C."/>
            <person name="Russell D.A."/>
            <person name="Jacobs-Sera D."/>
            <person name="Hatfull G.F."/>
        </authorList>
    </citation>
    <scope>NUCLEOTIDE SEQUENCE [LARGE SCALE GENOMIC DNA]</scope>
</reference>
<protein>
    <recommendedName>
        <fullName evidence="1">Tox-PL domain-containing protein</fullName>
    </recommendedName>
</protein>
<dbReference type="Pfam" id="PF15644">
    <property type="entry name" value="Gln_amidase"/>
    <property type="match status" value="1"/>
</dbReference>
<sequence>MEPDYDALAKAHMKSQVAHAGASQAALARLWDETIDPDDITGSFARFRDRAVPYIGAGRILSDRVADTYLSAVKASAGLGPLAPLATTSASRLTDGIVKGSLSAATAKSLYRAAYLVRQGQDPAVALAAAKSNMLGSAKRQIINASRSRIISASKADKDIGRWARVSDGRPCSFCAMLVSRGPVYSALSAHFAAHDRCGCNARPVTANDPDGGWSPEARLYREAWDATKMGGPETFDQAIDRLTGKGPVVIPDVDLFPFTRIDAESYALAAGKVNPYYAVNSDYQNNCHIVSAAMELRARGYNVQALPTISATGRFLPQITRDWVDKTGAVREFSLVEATVGRKLAAGARLDKAVAEVLADAPDGARGFINGSWKNGGAHIWNWEKVNGKIVYYDGQPDGLSPDRVAAYLSRLRADTVAVLRVDDLTPADRVAKMLTESIEDTPIGHRKAALAYAEAQLVAARADVAALKELIASPLPSADDYTPGEYASLLDHRLRARPYLSAIEADIPRMEANIAAYQERASALARMALG</sequence>
<feature type="domain" description="Tox-PL" evidence="1">
    <location>
        <begin position="286"/>
        <end position="397"/>
    </location>
</feature>
<evidence type="ECO:0000313" key="3">
    <source>
        <dbReference type="Proteomes" id="UP001305869"/>
    </source>
</evidence>